<gene>
    <name evidence="1" type="ORF">J421_5845</name>
</gene>
<accession>W0RST9</accession>
<dbReference type="AlphaFoldDB" id="W0RST9"/>
<organism evidence="1 2">
    <name type="scientific">Gemmatirosa kalamazoonensis</name>
    <dbReference type="NCBI Taxonomy" id="861299"/>
    <lineage>
        <taxon>Bacteria</taxon>
        <taxon>Pseudomonadati</taxon>
        <taxon>Gemmatimonadota</taxon>
        <taxon>Gemmatimonadia</taxon>
        <taxon>Gemmatimonadales</taxon>
        <taxon>Gemmatimonadaceae</taxon>
        <taxon>Gemmatirosa</taxon>
    </lineage>
</organism>
<dbReference type="RefSeq" id="WP_025414683.1">
    <property type="nucleotide sequence ID" value="NZ_CP007130.1"/>
</dbReference>
<name>W0RST9_9BACT</name>
<dbReference type="Proteomes" id="UP000019151">
    <property type="component" value="Plasmid 2"/>
</dbReference>
<keyword evidence="1" id="KW-0614">Plasmid</keyword>
<dbReference type="HOGENOM" id="CLU_2368836_0_0_0"/>
<reference evidence="1 2" key="1">
    <citation type="journal article" date="2014" name="Genome Announc.">
        <title>Genome Sequence and Methylome of Soil Bacterium Gemmatirosa kalamazoonensis KBS708T, a Member of the Rarely Cultivated Gemmatimonadetes Phylum.</title>
        <authorList>
            <person name="Debruyn J.M."/>
            <person name="Radosevich M."/>
            <person name="Wommack K.E."/>
            <person name="Polson S.W."/>
            <person name="Hauser L.J."/>
            <person name="Fawaz M.N."/>
            <person name="Korlach J."/>
            <person name="Tsai Y.C."/>
        </authorList>
    </citation>
    <scope>NUCLEOTIDE SEQUENCE [LARGE SCALE GENOMIC DNA]</scope>
    <source>
        <strain evidence="1 2">KBS708</strain>
        <plasmid evidence="2">Plasmid 2</plasmid>
    </source>
</reference>
<dbReference type="KEGG" id="gba:J421_5845"/>
<geneLocation type="plasmid" evidence="1 2">
    <name>2</name>
</geneLocation>
<dbReference type="InParanoid" id="W0RST9"/>
<sequence>MTDDIYFHVYVRCRPRAFRERDLRAFIEEMHACASDLRAELLDACRCRGQHGDDAEAEAAACIEACVPVWRAQLRRACWVLRLPVPEVWVAGHRI</sequence>
<dbReference type="EMBL" id="CP007130">
    <property type="protein sequence ID" value="AHG93380.1"/>
    <property type="molecule type" value="Genomic_DNA"/>
</dbReference>
<evidence type="ECO:0000313" key="1">
    <source>
        <dbReference type="EMBL" id="AHG93380.1"/>
    </source>
</evidence>
<proteinExistence type="predicted"/>
<keyword evidence="2" id="KW-1185">Reference proteome</keyword>
<evidence type="ECO:0000313" key="2">
    <source>
        <dbReference type="Proteomes" id="UP000019151"/>
    </source>
</evidence>
<protein>
    <submittedName>
        <fullName evidence="1">Uncharacterized protein</fullName>
    </submittedName>
</protein>